<proteinExistence type="predicted"/>
<name>A0A5A7U5X3_CUCMM</name>
<reference evidence="1 2" key="1">
    <citation type="submission" date="2019-08" db="EMBL/GenBank/DDBJ databases">
        <title>Draft genome sequences of two oriental melons (Cucumis melo L. var makuwa).</title>
        <authorList>
            <person name="Kwon S.-Y."/>
        </authorList>
    </citation>
    <scope>NUCLEOTIDE SEQUENCE [LARGE SCALE GENOMIC DNA]</scope>
    <source>
        <strain evidence="2">cv. SW 3</strain>
        <tissue evidence="1">Leaf</tissue>
    </source>
</reference>
<sequence length="312" mass="34161">MARHGHLWSLASLPLPLPRPLPEKHDMERTGEARCREERLGYDAGAARLGRRCCARADTDRSGRGAVVRPAVLGDGLEMEEFGWRGAGWLLICEGDGWRARVGFRSAKATAGWATWLRNSRLDAAVGGEILAARAAARRSCGRRWLRHYRWRFAFMGNSIIAEVLGKGKAGLKVVLEASKVILTKNKHFVDKGYLSDGLFVLNTLTMNANVVAPPLLLYAANVAAPTVRRTAGRRRSVVYVAPLEVTFYAARLLRCTQPAVLRPHTPTAATLLYAVVAHANLRPHKSKNVAVPAARVNPSPHFAGKSLLLNV</sequence>
<dbReference type="EMBL" id="SSTE01011804">
    <property type="protein sequence ID" value="KAA0050600.1"/>
    <property type="molecule type" value="Genomic_DNA"/>
</dbReference>
<protein>
    <submittedName>
        <fullName evidence="1">Ty1-copia retrotransposon protein</fullName>
    </submittedName>
</protein>
<dbReference type="Proteomes" id="UP000321393">
    <property type="component" value="Unassembled WGS sequence"/>
</dbReference>
<gene>
    <name evidence="1" type="ORF">E6C27_scaffold673G00600</name>
</gene>
<evidence type="ECO:0000313" key="1">
    <source>
        <dbReference type="EMBL" id="KAA0050600.1"/>
    </source>
</evidence>
<organism evidence="1 2">
    <name type="scientific">Cucumis melo var. makuwa</name>
    <name type="common">Oriental melon</name>
    <dbReference type="NCBI Taxonomy" id="1194695"/>
    <lineage>
        <taxon>Eukaryota</taxon>
        <taxon>Viridiplantae</taxon>
        <taxon>Streptophyta</taxon>
        <taxon>Embryophyta</taxon>
        <taxon>Tracheophyta</taxon>
        <taxon>Spermatophyta</taxon>
        <taxon>Magnoliopsida</taxon>
        <taxon>eudicotyledons</taxon>
        <taxon>Gunneridae</taxon>
        <taxon>Pentapetalae</taxon>
        <taxon>rosids</taxon>
        <taxon>fabids</taxon>
        <taxon>Cucurbitales</taxon>
        <taxon>Cucurbitaceae</taxon>
        <taxon>Benincaseae</taxon>
        <taxon>Cucumis</taxon>
    </lineage>
</organism>
<dbReference type="AlphaFoldDB" id="A0A5A7U5X3"/>
<evidence type="ECO:0000313" key="2">
    <source>
        <dbReference type="Proteomes" id="UP000321393"/>
    </source>
</evidence>
<comment type="caution">
    <text evidence="1">The sequence shown here is derived from an EMBL/GenBank/DDBJ whole genome shotgun (WGS) entry which is preliminary data.</text>
</comment>
<accession>A0A5A7U5X3</accession>